<evidence type="ECO:0000313" key="2">
    <source>
        <dbReference type="Proteomes" id="UP001274896"/>
    </source>
</evidence>
<accession>A0AAE0UIL8</accession>
<protein>
    <submittedName>
        <fullName evidence="1">Uncharacterized protein</fullName>
    </submittedName>
</protein>
<proteinExistence type="predicted"/>
<dbReference type="EMBL" id="JAUCMX010000145">
    <property type="protein sequence ID" value="KAK3506132.1"/>
    <property type="molecule type" value="Genomic_DNA"/>
</dbReference>
<reference evidence="1" key="1">
    <citation type="submission" date="2023-06" db="EMBL/GenBank/DDBJ databases">
        <title>Male Hemibagrus guttatus genome.</title>
        <authorList>
            <person name="Bian C."/>
        </authorList>
    </citation>
    <scope>NUCLEOTIDE SEQUENCE</scope>
    <source>
        <strain evidence="1">Male_cb2023</strain>
        <tissue evidence="1">Muscle</tissue>
    </source>
</reference>
<gene>
    <name evidence="1" type="ORF">QTP70_019931</name>
</gene>
<sequence length="187" mass="21431">NLGAHGLAGHQENKFCRFCLIRHDRIATVKACDFPLRTVDQHDAFVEQLKQSDIQSVNGIKKGLITANMIELFVINISVRNFSTSPTKTFVFMAAIDKYTLKLLKLYRKGARKGAFGHEMEELLERLDESFKIINHRRTAALENLNLFLRENPSKLFKKCKVFIKDFKWFKAGVSKPASAWPVSCRV</sequence>
<feature type="non-terminal residue" evidence="1">
    <location>
        <position position="1"/>
    </location>
</feature>
<dbReference type="Proteomes" id="UP001274896">
    <property type="component" value="Unassembled WGS sequence"/>
</dbReference>
<comment type="caution">
    <text evidence="1">The sequence shown here is derived from an EMBL/GenBank/DDBJ whole genome shotgun (WGS) entry which is preliminary data.</text>
</comment>
<dbReference type="AlphaFoldDB" id="A0AAE0UIL8"/>
<evidence type="ECO:0000313" key="1">
    <source>
        <dbReference type="EMBL" id="KAK3506132.1"/>
    </source>
</evidence>
<organism evidence="1 2">
    <name type="scientific">Hemibagrus guttatus</name>
    <dbReference type="NCBI Taxonomy" id="175788"/>
    <lineage>
        <taxon>Eukaryota</taxon>
        <taxon>Metazoa</taxon>
        <taxon>Chordata</taxon>
        <taxon>Craniata</taxon>
        <taxon>Vertebrata</taxon>
        <taxon>Euteleostomi</taxon>
        <taxon>Actinopterygii</taxon>
        <taxon>Neopterygii</taxon>
        <taxon>Teleostei</taxon>
        <taxon>Ostariophysi</taxon>
        <taxon>Siluriformes</taxon>
        <taxon>Bagridae</taxon>
        <taxon>Hemibagrus</taxon>
    </lineage>
</organism>
<keyword evidence="2" id="KW-1185">Reference proteome</keyword>
<name>A0AAE0UIL8_9TELE</name>